<proteinExistence type="inferred from homology"/>
<protein>
    <recommendedName>
        <fullName evidence="5">Glycoside hydrolase family 38 N-terminal domain-containing protein</fullName>
    </recommendedName>
</protein>
<dbReference type="PANTHER" id="PTHR46017:SF1">
    <property type="entry name" value="ALPHA-MANNOSIDASE 2C1"/>
    <property type="match status" value="1"/>
</dbReference>
<dbReference type="InterPro" id="IPR000602">
    <property type="entry name" value="Glyco_hydro_38_N"/>
</dbReference>
<dbReference type="SUPFAM" id="SSF74650">
    <property type="entry name" value="Galactose mutarotase-like"/>
    <property type="match status" value="1"/>
</dbReference>
<dbReference type="GO" id="GO:0030246">
    <property type="term" value="F:carbohydrate binding"/>
    <property type="evidence" value="ECO:0007669"/>
    <property type="project" value="InterPro"/>
</dbReference>
<dbReference type="EMBL" id="CP042434">
    <property type="protein sequence ID" value="QEC73550.1"/>
    <property type="molecule type" value="Genomic_DNA"/>
</dbReference>
<evidence type="ECO:0000313" key="6">
    <source>
        <dbReference type="EMBL" id="QEC73550.1"/>
    </source>
</evidence>
<reference evidence="6 7" key="1">
    <citation type="journal article" date="2017" name="Int. J. Syst. Evol. Microbiol.">
        <title>Arachidicoccus ginsenosidivorans sp. nov., with ginsenoside-converting activity isolated from ginseng cultivating soil.</title>
        <authorList>
            <person name="Siddiqi M.Z."/>
            <person name="Aslam Z."/>
            <person name="Im W.T."/>
        </authorList>
    </citation>
    <scope>NUCLEOTIDE SEQUENCE [LARGE SCALE GENOMIC DNA]</scope>
    <source>
        <strain evidence="6 7">Gsoil 809</strain>
    </source>
</reference>
<evidence type="ECO:0000256" key="2">
    <source>
        <dbReference type="ARBA" id="ARBA00022723"/>
    </source>
</evidence>
<keyword evidence="4" id="KW-0326">Glycosidase</keyword>
<dbReference type="InterPro" id="IPR013780">
    <property type="entry name" value="Glyco_hydro_b"/>
</dbReference>
<dbReference type="InterPro" id="IPR037094">
    <property type="entry name" value="Glyco_hydro_38_cen_sf"/>
</dbReference>
<keyword evidence="3" id="KW-0378">Hydrolase</keyword>
<keyword evidence="2" id="KW-0479">Metal-binding</keyword>
<accession>A0A5B8VPX6</accession>
<dbReference type="PANTHER" id="PTHR46017">
    <property type="entry name" value="ALPHA-MANNOSIDASE 2C1"/>
    <property type="match status" value="1"/>
</dbReference>
<dbReference type="InterPro" id="IPR028995">
    <property type="entry name" value="Glyco_hydro_57/38_cen_sf"/>
</dbReference>
<evidence type="ECO:0000256" key="1">
    <source>
        <dbReference type="ARBA" id="ARBA00009792"/>
    </source>
</evidence>
<evidence type="ECO:0000313" key="7">
    <source>
        <dbReference type="Proteomes" id="UP000321291"/>
    </source>
</evidence>
<name>A0A5B8VPX6_9BACT</name>
<evidence type="ECO:0000256" key="4">
    <source>
        <dbReference type="ARBA" id="ARBA00023295"/>
    </source>
</evidence>
<dbReference type="SUPFAM" id="SSF88713">
    <property type="entry name" value="Glycoside hydrolase/deacetylase"/>
    <property type="match status" value="1"/>
</dbReference>
<dbReference type="Gene3D" id="1.20.1270.50">
    <property type="entry name" value="Glycoside hydrolase family 38, central domain"/>
    <property type="match status" value="1"/>
</dbReference>
<feature type="domain" description="Glycoside hydrolase family 38 N-terminal" evidence="5">
    <location>
        <begin position="159"/>
        <end position="276"/>
    </location>
</feature>
<dbReference type="InterPro" id="IPR027291">
    <property type="entry name" value="Glyco_hydro_38_N_sf"/>
</dbReference>
<dbReference type="Proteomes" id="UP000321291">
    <property type="component" value="Chromosome"/>
</dbReference>
<dbReference type="AlphaFoldDB" id="A0A5B8VPX6"/>
<evidence type="ECO:0000259" key="5">
    <source>
        <dbReference type="Pfam" id="PF01074"/>
    </source>
</evidence>
<evidence type="ECO:0000256" key="3">
    <source>
        <dbReference type="ARBA" id="ARBA00022801"/>
    </source>
</evidence>
<dbReference type="GO" id="GO:0009313">
    <property type="term" value="P:oligosaccharide catabolic process"/>
    <property type="evidence" value="ECO:0007669"/>
    <property type="project" value="TreeGrafter"/>
</dbReference>
<dbReference type="KEGG" id="agi:FSB73_19665"/>
<dbReference type="Gene3D" id="3.20.110.10">
    <property type="entry name" value="Glycoside hydrolase 38, N terminal domain"/>
    <property type="match status" value="1"/>
</dbReference>
<dbReference type="GO" id="GO:0004559">
    <property type="term" value="F:alpha-mannosidase activity"/>
    <property type="evidence" value="ECO:0007669"/>
    <property type="project" value="InterPro"/>
</dbReference>
<organism evidence="6 7">
    <name type="scientific">Arachidicoccus ginsenosidivorans</name>
    <dbReference type="NCBI Taxonomy" id="496057"/>
    <lineage>
        <taxon>Bacteria</taxon>
        <taxon>Pseudomonadati</taxon>
        <taxon>Bacteroidota</taxon>
        <taxon>Chitinophagia</taxon>
        <taxon>Chitinophagales</taxon>
        <taxon>Chitinophagaceae</taxon>
        <taxon>Arachidicoccus</taxon>
    </lineage>
</organism>
<keyword evidence="7" id="KW-1185">Reference proteome</keyword>
<dbReference type="Gene3D" id="2.60.40.1180">
    <property type="entry name" value="Golgi alpha-mannosidase II"/>
    <property type="match status" value="1"/>
</dbReference>
<dbReference type="InterPro" id="IPR011013">
    <property type="entry name" value="Gal_mutarotase_sf_dom"/>
</dbReference>
<dbReference type="InterPro" id="IPR011330">
    <property type="entry name" value="Glyco_hydro/deAcase_b/a-brl"/>
</dbReference>
<comment type="similarity">
    <text evidence="1">Belongs to the glycosyl hydrolase 38 family.</text>
</comment>
<dbReference type="Pfam" id="PF01074">
    <property type="entry name" value="Glyco_hydro_38N"/>
    <property type="match status" value="1"/>
</dbReference>
<dbReference type="SUPFAM" id="SSF88688">
    <property type="entry name" value="Families 57/38 glycoside transferase middle domain"/>
    <property type="match status" value="1"/>
</dbReference>
<gene>
    <name evidence="6" type="ORF">FSB73_19665</name>
</gene>
<sequence length="663" mass="75029">MAVFRAGCDYNKVMDSIHFLLLMNRSKQFVHFIFGKTSTFKVDLYAKGSWCPIQQRATCIGKKGLLAVLFLIIYMGTSYSQSETTPDTATQAYFIDGYHGGIWGHFPYKYASFIADQMRRHPKWKVNLEIEPVTWDSIESIDPNGYLFIKKQLMDTTGSARMEYINPAYGQSYMFNISGESIIRQFYYGMQTLRRHFPGIQFSSYSSEEPCFTSQLPGILSAFGFKYASLKNPNTCWGGYTRAHAGELIYWKGPDGSSLLTVPRYSTESLQKGATWQTIAWRNSPDYINGAIKSGIQYPVGMCLQDAGWTVGPWLGSTNKDLQLNQKSAATYPRSVYTTWKGYFAMAKAALKAQVDGDNAHSDSLSIPEWKLSEEDIQVSLVWGGQILQRVARAVRRTENRLITAETLTTLNHLFDEDRFPTSSLDKAWKNLLLSQHHDCWIVPYNKKHGRNWQQQVKRWTDTALHIADSLINLNAANQAVATLAKKTYKKRRQQFNQSIEKIPPSPFKRSRLLKIYNSTGSKQTAMVSYQLPAELLTGNAGKMDCAFQLLDPAGRKVDFQVVVSQAGDKQGSQQTATIYFEPTVPAMGYAIYRLEGPGALSGQRQKMQKETITNQAKHVQVKNRPNNNGQYNAVANPRNIIRQLKMDCLSCRQHAINYGCPH</sequence>
<dbReference type="GO" id="GO:0006013">
    <property type="term" value="P:mannose metabolic process"/>
    <property type="evidence" value="ECO:0007669"/>
    <property type="project" value="InterPro"/>
</dbReference>
<dbReference type="GO" id="GO:0046872">
    <property type="term" value="F:metal ion binding"/>
    <property type="evidence" value="ECO:0007669"/>
    <property type="project" value="UniProtKB-KW"/>
</dbReference>